<evidence type="ECO:0000259" key="2">
    <source>
        <dbReference type="Pfam" id="PF19026"/>
    </source>
</evidence>
<name>A0AAV9HSZ3_9PEZI</name>
<dbReference type="InterPro" id="IPR052617">
    <property type="entry name" value="Huntingtin-int_K"/>
</dbReference>
<evidence type="ECO:0000313" key="4">
    <source>
        <dbReference type="Proteomes" id="UP001321749"/>
    </source>
</evidence>
<dbReference type="AlphaFoldDB" id="A0AAV9HSZ3"/>
<dbReference type="GO" id="GO:0050821">
    <property type="term" value="P:protein stabilization"/>
    <property type="evidence" value="ECO:0007669"/>
    <property type="project" value="TreeGrafter"/>
</dbReference>
<evidence type="ECO:0000256" key="1">
    <source>
        <dbReference type="SAM" id="MobiDB-lite"/>
    </source>
</evidence>
<accession>A0AAV9HSZ3</accession>
<organism evidence="3 4">
    <name type="scientific">Cladorrhinum samala</name>
    <dbReference type="NCBI Taxonomy" id="585594"/>
    <lineage>
        <taxon>Eukaryota</taxon>
        <taxon>Fungi</taxon>
        <taxon>Dikarya</taxon>
        <taxon>Ascomycota</taxon>
        <taxon>Pezizomycotina</taxon>
        <taxon>Sordariomycetes</taxon>
        <taxon>Sordariomycetidae</taxon>
        <taxon>Sordariales</taxon>
        <taxon>Podosporaceae</taxon>
        <taxon>Cladorrhinum</taxon>
    </lineage>
</organism>
<feature type="domain" description="Nascent polypeptide-associated complex subunit alpha-like UBA" evidence="2">
    <location>
        <begin position="82"/>
        <end position="122"/>
    </location>
</feature>
<dbReference type="CDD" id="cd14361">
    <property type="entry name" value="UBA_HYPK"/>
    <property type="match status" value="1"/>
</dbReference>
<sequence>MAEDRQPATVVEGAASASAADIDEETQPVAKSAEDRKAAAALSKLDASHGDEGAAGQVDHEAAANALSAIAGTANKKEVKKVKVDAADVNLLVEELELSKPKATELLKSHDGDAVKALKAYLQPEL</sequence>
<dbReference type="EMBL" id="MU864963">
    <property type="protein sequence ID" value="KAK4463154.1"/>
    <property type="molecule type" value="Genomic_DNA"/>
</dbReference>
<protein>
    <recommendedName>
        <fullName evidence="2">Nascent polypeptide-associated complex subunit alpha-like UBA domain-containing protein</fullName>
    </recommendedName>
</protein>
<reference evidence="3" key="1">
    <citation type="journal article" date="2023" name="Mol. Phylogenet. Evol.">
        <title>Genome-scale phylogeny and comparative genomics of the fungal order Sordariales.</title>
        <authorList>
            <person name="Hensen N."/>
            <person name="Bonometti L."/>
            <person name="Westerberg I."/>
            <person name="Brannstrom I.O."/>
            <person name="Guillou S."/>
            <person name="Cros-Aarteil S."/>
            <person name="Calhoun S."/>
            <person name="Haridas S."/>
            <person name="Kuo A."/>
            <person name="Mondo S."/>
            <person name="Pangilinan J."/>
            <person name="Riley R."/>
            <person name="LaButti K."/>
            <person name="Andreopoulos B."/>
            <person name="Lipzen A."/>
            <person name="Chen C."/>
            <person name="Yan M."/>
            <person name="Daum C."/>
            <person name="Ng V."/>
            <person name="Clum A."/>
            <person name="Steindorff A."/>
            <person name="Ohm R.A."/>
            <person name="Martin F."/>
            <person name="Silar P."/>
            <person name="Natvig D.O."/>
            <person name="Lalanne C."/>
            <person name="Gautier V."/>
            <person name="Ament-Velasquez S.L."/>
            <person name="Kruys A."/>
            <person name="Hutchinson M.I."/>
            <person name="Powell A.J."/>
            <person name="Barry K."/>
            <person name="Miller A.N."/>
            <person name="Grigoriev I.V."/>
            <person name="Debuchy R."/>
            <person name="Gladieux P."/>
            <person name="Hiltunen Thoren M."/>
            <person name="Johannesson H."/>
        </authorList>
    </citation>
    <scope>NUCLEOTIDE SEQUENCE</scope>
    <source>
        <strain evidence="3">PSN324</strain>
    </source>
</reference>
<reference evidence="3" key="2">
    <citation type="submission" date="2023-06" db="EMBL/GenBank/DDBJ databases">
        <authorList>
            <consortium name="Lawrence Berkeley National Laboratory"/>
            <person name="Mondo S.J."/>
            <person name="Hensen N."/>
            <person name="Bonometti L."/>
            <person name="Westerberg I."/>
            <person name="Brannstrom I.O."/>
            <person name="Guillou S."/>
            <person name="Cros-Aarteil S."/>
            <person name="Calhoun S."/>
            <person name="Haridas S."/>
            <person name="Kuo A."/>
            <person name="Pangilinan J."/>
            <person name="Riley R."/>
            <person name="Labutti K."/>
            <person name="Andreopoulos B."/>
            <person name="Lipzen A."/>
            <person name="Chen C."/>
            <person name="Yanf M."/>
            <person name="Daum C."/>
            <person name="Ng V."/>
            <person name="Clum A."/>
            <person name="Steindorff A."/>
            <person name="Ohm R."/>
            <person name="Martin F."/>
            <person name="Silar P."/>
            <person name="Natvig D."/>
            <person name="Lalanne C."/>
            <person name="Gautier V."/>
            <person name="Ament-Velasquez S.L."/>
            <person name="Kruys A."/>
            <person name="Hutchinson M.I."/>
            <person name="Powell A.J."/>
            <person name="Barry K."/>
            <person name="Miller A.N."/>
            <person name="Grigoriev I.V."/>
            <person name="Debuchy R."/>
            <person name="Gladieux P."/>
            <person name="Thoren M.H."/>
            <person name="Johannesson H."/>
        </authorList>
    </citation>
    <scope>NUCLEOTIDE SEQUENCE</scope>
    <source>
        <strain evidence="3">PSN324</strain>
    </source>
</reference>
<dbReference type="InterPro" id="IPR044034">
    <property type="entry name" value="NAC-like_UBA"/>
</dbReference>
<keyword evidence="4" id="KW-1185">Reference proteome</keyword>
<evidence type="ECO:0000313" key="3">
    <source>
        <dbReference type="EMBL" id="KAK4463154.1"/>
    </source>
</evidence>
<dbReference type="Pfam" id="PF19026">
    <property type="entry name" value="UBA_HYPK"/>
    <property type="match status" value="1"/>
</dbReference>
<dbReference type="PANTHER" id="PTHR31184:SF2">
    <property type="entry name" value="HUNTINGTIN-INTERACTING PROTEIN K"/>
    <property type="match status" value="1"/>
</dbReference>
<dbReference type="GO" id="GO:0043066">
    <property type="term" value="P:negative regulation of apoptotic process"/>
    <property type="evidence" value="ECO:0007669"/>
    <property type="project" value="TreeGrafter"/>
</dbReference>
<gene>
    <name evidence="3" type="ORF">QBC42DRAFT_296265</name>
</gene>
<dbReference type="Proteomes" id="UP001321749">
    <property type="component" value="Unassembled WGS sequence"/>
</dbReference>
<dbReference type="PANTHER" id="PTHR31184">
    <property type="entry name" value="HUNTINGTIN-INTERACTING PROTEIN K FAMILY MEMBER"/>
    <property type="match status" value="1"/>
</dbReference>
<proteinExistence type="predicted"/>
<feature type="region of interest" description="Disordered" evidence="1">
    <location>
        <begin position="1"/>
        <end position="35"/>
    </location>
</feature>
<dbReference type="InterPro" id="IPR038922">
    <property type="entry name" value="HYPK_UBA"/>
</dbReference>
<comment type="caution">
    <text evidence="3">The sequence shown here is derived from an EMBL/GenBank/DDBJ whole genome shotgun (WGS) entry which is preliminary data.</text>
</comment>